<dbReference type="EMBL" id="JAINUF010000013">
    <property type="protein sequence ID" value="KAJ8344458.1"/>
    <property type="molecule type" value="Genomic_DNA"/>
</dbReference>
<reference evidence="2" key="1">
    <citation type="journal article" date="2023" name="Science">
        <title>Genome structures resolve the early diversification of teleost fishes.</title>
        <authorList>
            <person name="Parey E."/>
            <person name="Louis A."/>
            <person name="Montfort J."/>
            <person name="Bouchez O."/>
            <person name="Roques C."/>
            <person name="Iampietro C."/>
            <person name="Lluch J."/>
            <person name="Castinel A."/>
            <person name="Donnadieu C."/>
            <person name="Desvignes T."/>
            <person name="Floi Bucao C."/>
            <person name="Jouanno E."/>
            <person name="Wen M."/>
            <person name="Mejri S."/>
            <person name="Dirks R."/>
            <person name="Jansen H."/>
            <person name="Henkel C."/>
            <person name="Chen W.J."/>
            <person name="Zahm M."/>
            <person name="Cabau C."/>
            <person name="Klopp C."/>
            <person name="Thompson A.W."/>
            <person name="Robinson-Rechavi M."/>
            <person name="Braasch I."/>
            <person name="Lecointre G."/>
            <person name="Bobe J."/>
            <person name="Postlethwait J.H."/>
            <person name="Berthelot C."/>
            <person name="Roest Crollius H."/>
            <person name="Guiguen Y."/>
        </authorList>
    </citation>
    <scope>NUCLEOTIDE SEQUENCE</scope>
    <source>
        <strain evidence="2">WJC10195</strain>
    </source>
</reference>
<name>A0A9Q1ILQ2_SYNKA</name>
<organism evidence="2 3">
    <name type="scientific">Synaphobranchus kaupii</name>
    <name type="common">Kaup's arrowtooth eel</name>
    <dbReference type="NCBI Taxonomy" id="118154"/>
    <lineage>
        <taxon>Eukaryota</taxon>
        <taxon>Metazoa</taxon>
        <taxon>Chordata</taxon>
        <taxon>Craniata</taxon>
        <taxon>Vertebrata</taxon>
        <taxon>Euteleostomi</taxon>
        <taxon>Actinopterygii</taxon>
        <taxon>Neopterygii</taxon>
        <taxon>Teleostei</taxon>
        <taxon>Anguilliformes</taxon>
        <taxon>Synaphobranchidae</taxon>
        <taxon>Synaphobranchus</taxon>
    </lineage>
</organism>
<sequence>MPLEAYPIPKERGGEENCHRQSPARDLTGTMLQSAGSAGTQPPCPSTQTASPASDLSLQVLHRNQPCCS</sequence>
<evidence type="ECO:0000313" key="2">
    <source>
        <dbReference type="EMBL" id="KAJ8344458.1"/>
    </source>
</evidence>
<dbReference type="Proteomes" id="UP001152622">
    <property type="component" value="Chromosome 13"/>
</dbReference>
<gene>
    <name evidence="2" type="ORF">SKAU_G00317870</name>
</gene>
<feature type="compositionally biased region" description="Polar residues" evidence="1">
    <location>
        <begin position="30"/>
        <end position="57"/>
    </location>
</feature>
<feature type="region of interest" description="Disordered" evidence="1">
    <location>
        <begin position="1"/>
        <end position="57"/>
    </location>
</feature>
<feature type="compositionally biased region" description="Basic and acidic residues" evidence="1">
    <location>
        <begin position="9"/>
        <end position="19"/>
    </location>
</feature>
<keyword evidence="3" id="KW-1185">Reference proteome</keyword>
<comment type="caution">
    <text evidence="2">The sequence shown here is derived from an EMBL/GenBank/DDBJ whole genome shotgun (WGS) entry which is preliminary data.</text>
</comment>
<dbReference type="AlphaFoldDB" id="A0A9Q1ILQ2"/>
<evidence type="ECO:0000313" key="3">
    <source>
        <dbReference type="Proteomes" id="UP001152622"/>
    </source>
</evidence>
<protein>
    <submittedName>
        <fullName evidence="2">Uncharacterized protein</fullName>
    </submittedName>
</protein>
<proteinExistence type="predicted"/>
<accession>A0A9Q1ILQ2</accession>
<evidence type="ECO:0000256" key="1">
    <source>
        <dbReference type="SAM" id="MobiDB-lite"/>
    </source>
</evidence>